<dbReference type="GO" id="GO:0004814">
    <property type="term" value="F:arginine-tRNA ligase activity"/>
    <property type="evidence" value="ECO:0007669"/>
    <property type="project" value="UniProtKB-EC"/>
</dbReference>
<comment type="caution">
    <text evidence="1">The sequence shown here is derived from an EMBL/GenBank/DDBJ whole genome shotgun (WGS) entry which is preliminary data.</text>
</comment>
<dbReference type="InterPro" id="IPR008909">
    <property type="entry name" value="DALR_anticod-bd"/>
</dbReference>
<dbReference type="Pfam" id="PF05746">
    <property type="entry name" value="DALR_1"/>
    <property type="match status" value="1"/>
</dbReference>
<dbReference type="SUPFAM" id="SSF55190">
    <property type="entry name" value="Arginyl-tRNA synthetase (ArgRS), N-terminal 'additional' domain"/>
    <property type="match status" value="1"/>
</dbReference>
<proteinExistence type="inferred from homology"/>
<dbReference type="Pfam" id="PF03485">
    <property type="entry name" value="Arg_tRNA_synt_N"/>
    <property type="match status" value="1"/>
</dbReference>
<dbReference type="HAMAP" id="MF_00123">
    <property type="entry name" value="Arg_tRNA_synth"/>
    <property type="match status" value="1"/>
</dbReference>
<accession>A0ABV6VIP9</accession>
<dbReference type="SUPFAM" id="SSF47323">
    <property type="entry name" value="Anticodon-binding domain of a subclass of class I aminoacyl-tRNA synthetases"/>
    <property type="match status" value="1"/>
</dbReference>
<reference evidence="1 2" key="1">
    <citation type="submission" date="2024-09" db="EMBL/GenBank/DDBJ databases">
        <authorList>
            <person name="Lee S.D."/>
        </authorList>
    </citation>
    <scope>NUCLEOTIDE SEQUENCE [LARGE SCALE GENOMIC DNA]</scope>
    <source>
        <strain evidence="1 2">N1-1</strain>
    </source>
</reference>
<dbReference type="EC" id="6.1.1.19" evidence="1"/>
<protein>
    <submittedName>
        <fullName evidence="1">Arginine--tRNA ligase</fullName>
        <ecNumber evidence="1">6.1.1.19</ecNumber>
    </submittedName>
</protein>
<dbReference type="Gene3D" id="3.40.50.620">
    <property type="entry name" value="HUPs"/>
    <property type="match status" value="1"/>
</dbReference>
<dbReference type="Proteomes" id="UP001592582">
    <property type="component" value="Unassembled WGS sequence"/>
</dbReference>
<dbReference type="PANTHER" id="PTHR11956">
    <property type="entry name" value="ARGINYL-TRNA SYNTHETASE"/>
    <property type="match status" value="1"/>
</dbReference>
<dbReference type="InterPro" id="IPR036695">
    <property type="entry name" value="Arg-tRNA-synth_N_sf"/>
</dbReference>
<dbReference type="PROSITE" id="PS00178">
    <property type="entry name" value="AA_TRNA_LIGASE_I"/>
    <property type="match status" value="1"/>
</dbReference>
<dbReference type="EMBL" id="JBHEZX010000016">
    <property type="protein sequence ID" value="MFC1413467.1"/>
    <property type="molecule type" value="Genomic_DNA"/>
</dbReference>
<dbReference type="InterPro" id="IPR014729">
    <property type="entry name" value="Rossmann-like_a/b/a_fold"/>
</dbReference>
<dbReference type="SMART" id="SM01016">
    <property type="entry name" value="Arg_tRNA_synt_N"/>
    <property type="match status" value="1"/>
</dbReference>
<dbReference type="NCBIfam" id="TIGR00456">
    <property type="entry name" value="argS"/>
    <property type="match status" value="1"/>
</dbReference>
<dbReference type="CDD" id="cd07956">
    <property type="entry name" value="Anticodon_Ia_Arg"/>
    <property type="match status" value="1"/>
</dbReference>
<dbReference type="PANTHER" id="PTHR11956:SF5">
    <property type="entry name" value="ARGININE--TRNA LIGASE, CYTOPLASMIC"/>
    <property type="match status" value="1"/>
</dbReference>
<dbReference type="SMART" id="SM00836">
    <property type="entry name" value="DALR_1"/>
    <property type="match status" value="1"/>
</dbReference>
<dbReference type="PRINTS" id="PR01038">
    <property type="entry name" value="TRNASYNTHARG"/>
</dbReference>
<evidence type="ECO:0000313" key="1">
    <source>
        <dbReference type="EMBL" id="MFC1413467.1"/>
    </source>
</evidence>
<dbReference type="InterPro" id="IPR005148">
    <property type="entry name" value="Arg-tRNA-synth_N"/>
</dbReference>
<dbReference type="InterPro" id="IPR035684">
    <property type="entry name" value="ArgRS_core"/>
</dbReference>
<name>A0ABV6VIP9_9ACTN</name>
<dbReference type="SUPFAM" id="SSF52374">
    <property type="entry name" value="Nucleotidylyl transferase"/>
    <property type="match status" value="1"/>
</dbReference>
<dbReference type="Gene3D" id="3.30.1360.70">
    <property type="entry name" value="Arginyl tRNA synthetase N-terminal domain"/>
    <property type="match status" value="1"/>
</dbReference>
<keyword evidence="2" id="KW-1185">Reference proteome</keyword>
<dbReference type="InterPro" id="IPR009080">
    <property type="entry name" value="tRNAsynth_Ia_anticodon-bd"/>
</dbReference>
<organism evidence="1 2">
    <name type="scientific">Streptacidiphilus alkalitolerans</name>
    <dbReference type="NCBI Taxonomy" id="3342712"/>
    <lineage>
        <taxon>Bacteria</taxon>
        <taxon>Bacillati</taxon>
        <taxon>Actinomycetota</taxon>
        <taxon>Actinomycetes</taxon>
        <taxon>Kitasatosporales</taxon>
        <taxon>Streptomycetaceae</taxon>
        <taxon>Streptacidiphilus</taxon>
    </lineage>
</organism>
<keyword evidence="1" id="KW-0436">Ligase</keyword>
<dbReference type="CDD" id="cd00671">
    <property type="entry name" value="ArgRS_core"/>
    <property type="match status" value="1"/>
</dbReference>
<dbReference type="InterPro" id="IPR001412">
    <property type="entry name" value="aa-tRNA-synth_I_CS"/>
</dbReference>
<dbReference type="Pfam" id="PF00750">
    <property type="entry name" value="tRNA-synt_1d"/>
    <property type="match status" value="1"/>
</dbReference>
<dbReference type="Gene3D" id="1.10.730.10">
    <property type="entry name" value="Isoleucyl-tRNA Synthetase, Domain 1"/>
    <property type="match status" value="1"/>
</dbReference>
<gene>
    <name evidence="1" type="primary">argS</name>
    <name evidence="1" type="ORF">ACEZDG_29820</name>
</gene>
<dbReference type="InterPro" id="IPR001278">
    <property type="entry name" value="Arg-tRNA-ligase"/>
</dbReference>
<evidence type="ECO:0000313" key="2">
    <source>
        <dbReference type="Proteomes" id="UP001592582"/>
    </source>
</evidence>
<sequence>MTEVLAAKSLAEGLVSAAMGRVLPPSLSRRDPVVRASEHADFQSNVALSLAGSAGTTPRALAQSLRQELDGGPLLASLSGPGFLNLTLADSALWSLLADRSADPRLGVGRPLAGVRTVVDYSGPNIAKEMHVGHLRTTVIGDSLVRVLAFLGADVVRQNHLGDWGTQFGMLIQYLDEHPEAPWRCSDPTVADAGDQVSALDGLYRVARGAFTADPGFAERARRRVVALQAGDEATLAVWRDLVAVSSEAFQLLYDRLGVQLTRADEAAESSYNPYLDEITEALVAAGIAVESDGALCVFFDDVTGPDGEPVPLIVRKDDGGFGYAATDLATLRHRVDTLKADRILYVVDARQALHFRMVFATARRAGWLPDRVEAVHVPFGTVMGPGGTPFKTRAGGTVRLSELLDAAEDGARAALAEKSHDLTGAELERVARAAGIGAVKYADLSTSRAKNYVFDIDQMVSLQGNTGVYMQYAHARVRAILRKAPEGALDRGVDTALPLHPAERALILLLDGFGAVVGEVGREWEPHRLCGYLFALAKAFTEFYGDCPVLKAPTDELRSNRLVLCRLTGDTLARGLDLLGVEAPERM</sequence>